<gene>
    <name evidence="4" type="ORF">RB653_004877</name>
</gene>
<evidence type="ECO:0000256" key="1">
    <source>
        <dbReference type="ARBA" id="ARBA00022741"/>
    </source>
</evidence>
<dbReference type="AlphaFoldDB" id="A0AAN7U8C6"/>
<keyword evidence="3" id="KW-0812">Transmembrane</keyword>
<evidence type="ECO:0000256" key="2">
    <source>
        <dbReference type="ARBA" id="ARBA00023134"/>
    </source>
</evidence>
<dbReference type="NCBIfam" id="TIGR00231">
    <property type="entry name" value="small_GTP"/>
    <property type="match status" value="1"/>
</dbReference>
<dbReference type="Gene3D" id="3.40.50.300">
    <property type="entry name" value="P-loop containing nucleotide triphosphate hydrolases"/>
    <property type="match status" value="1"/>
</dbReference>
<keyword evidence="2" id="KW-0342">GTP-binding</keyword>
<dbReference type="SMART" id="SM00173">
    <property type="entry name" value="RAS"/>
    <property type="match status" value="1"/>
</dbReference>
<dbReference type="InterPro" id="IPR001806">
    <property type="entry name" value="Small_GTPase"/>
</dbReference>
<feature type="transmembrane region" description="Helical" evidence="3">
    <location>
        <begin position="609"/>
        <end position="629"/>
    </location>
</feature>
<keyword evidence="3" id="KW-0472">Membrane</keyword>
<evidence type="ECO:0000313" key="4">
    <source>
        <dbReference type="EMBL" id="KAK5583286.1"/>
    </source>
</evidence>
<dbReference type="PROSITE" id="PS51421">
    <property type="entry name" value="RAS"/>
    <property type="match status" value="1"/>
</dbReference>
<sequence>MSKIINCGILGAAKTGKSSIINMFLQSYFEESYMATIENKCNKLYSYKNNLYTISCNDTAGQEEYSCLVPDTISNCQCFIIVYSLNDRESIDKIQLYKDLIKSNYKGNYLTPPIILVANKSDKKNVITKNEIIELSKVFDIPTITSSSNNLASVLSIFNLLIDTIEYKDKQKIKNLNIIKCEVFLDLPIIKDFSINKEIIKIKTDINSVYYSNWTLYSDIEFTKVSLTIIFHCQIIDQKIRECIFESNQYKNQLNAYSIDACLLSNQKDNQDSKCGVVLSESVHPYPIITNISITSDGNLKLKGYYLNFDIHYMLWTGNETNEIIILKNKDHITDNEIVLNFSTNLDNNNKQLFLIINWNYNKPILINTLKIKKENIQSIDNLVILNNNNNKNNNNNNNNNNNKDIEIINVNKDLSDFSSNKGILVINGNRIKGNISVQVGELFCPSVIILDSSMIRVILPDGVGDGKLIPIKVFLEKKILNTENILFFTYKPPDIKFIEGLSRDGGEITIYGSNFNKDLVIIVGTNPCSSPRIIFKRSSYKSRSQVDLDEITCYVGPIHNESIEYTHIKLIYNGISLFEKKSYYQLSPNEINPYEDDIKSVKSSLSPFYTLTNVSVLIILLSLFIVLLKRKSIIPKLYSKNK</sequence>
<dbReference type="InterPro" id="IPR005225">
    <property type="entry name" value="Small_GTP-bd"/>
</dbReference>
<dbReference type="PRINTS" id="PR00449">
    <property type="entry name" value="RASTRNSFRMNG"/>
</dbReference>
<dbReference type="SUPFAM" id="SSF52540">
    <property type="entry name" value="P-loop containing nucleoside triphosphate hydrolases"/>
    <property type="match status" value="1"/>
</dbReference>
<dbReference type="SMART" id="SM00174">
    <property type="entry name" value="RHO"/>
    <property type="match status" value="1"/>
</dbReference>
<evidence type="ECO:0000256" key="3">
    <source>
        <dbReference type="SAM" id="Phobius"/>
    </source>
</evidence>
<dbReference type="GO" id="GO:0016020">
    <property type="term" value="C:membrane"/>
    <property type="evidence" value="ECO:0007669"/>
    <property type="project" value="InterPro"/>
</dbReference>
<organism evidence="4 5">
    <name type="scientific">Dictyostelium firmibasis</name>
    <dbReference type="NCBI Taxonomy" id="79012"/>
    <lineage>
        <taxon>Eukaryota</taxon>
        <taxon>Amoebozoa</taxon>
        <taxon>Evosea</taxon>
        <taxon>Eumycetozoa</taxon>
        <taxon>Dictyostelia</taxon>
        <taxon>Dictyosteliales</taxon>
        <taxon>Dictyosteliaceae</taxon>
        <taxon>Dictyostelium</taxon>
    </lineage>
</organism>
<dbReference type="PROSITE" id="PS51419">
    <property type="entry name" value="RAB"/>
    <property type="match status" value="1"/>
</dbReference>
<proteinExistence type="predicted"/>
<name>A0AAN7U8C6_9MYCE</name>
<dbReference type="Pfam" id="PF00071">
    <property type="entry name" value="Ras"/>
    <property type="match status" value="1"/>
</dbReference>
<dbReference type="GO" id="GO:0005525">
    <property type="term" value="F:GTP binding"/>
    <property type="evidence" value="ECO:0007669"/>
    <property type="project" value="UniProtKB-KW"/>
</dbReference>
<keyword evidence="3" id="KW-1133">Transmembrane helix</keyword>
<dbReference type="InterPro" id="IPR027417">
    <property type="entry name" value="P-loop_NTPase"/>
</dbReference>
<keyword evidence="1" id="KW-0547">Nucleotide-binding</keyword>
<accession>A0AAN7U8C6</accession>
<protein>
    <submittedName>
        <fullName evidence="4">Uncharacterized protein</fullName>
    </submittedName>
</protein>
<dbReference type="EMBL" id="JAVFKY010000001">
    <property type="protein sequence ID" value="KAK5583286.1"/>
    <property type="molecule type" value="Genomic_DNA"/>
</dbReference>
<reference evidence="4 5" key="1">
    <citation type="submission" date="2023-11" db="EMBL/GenBank/DDBJ databases">
        <title>Dfirmibasis_genome.</title>
        <authorList>
            <person name="Edelbroek B."/>
            <person name="Kjellin J."/>
            <person name="Jerlstrom-Hultqvist J."/>
            <person name="Soderbom F."/>
        </authorList>
    </citation>
    <scope>NUCLEOTIDE SEQUENCE [LARGE SCALE GENOMIC DNA]</scope>
    <source>
        <strain evidence="4 5">TNS-C-14</strain>
    </source>
</reference>
<dbReference type="InterPro" id="IPR020849">
    <property type="entry name" value="Small_GTPase_Ras-type"/>
</dbReference>
<dbReference type="GO" id="GO:0007165">
    <property type="term" value="P:signal transduction"/>
    <property type="evidence" value="ECO:0007669"/>
    <property type="project" value="InterPro"/>
</dbReference>
<dbReference type="PANTHER" id="PTHR24070">
    <property type="entry name" value="RAS, DI-RAS, AND RHEB FAMILY MEMBERS OF SMALL GTPASE SUPERFAMILY"/>
    <property type="match status" value="1"/>
</dbReference>
<evidence type="ECO:0000313" key="5">
    <source>
        <dbReference type="Proteomes" id="UP001344447"/>
    </source>
</evidence>
<dbReference type="GO" id="GO:0003924">
    <property type="term" value="F:GTPase activity"/>
    <property type="evidence" value="ECO:0007669"/>
    <property type="project" value="InterPro"/>
</dbReference>
<keyword evidence="5" id="KW-1185">Reference proteome</keyword>
<dbReference type="Proteomes" id="UP001344447">
    <property type="component" value="Unassembled WGS sequence"/>
</dbReference>
<dbReference type="SMART" id="SM00175">
    <property type="entry name" value="RAB"/>
    <property type="match status" value="1"/>
</dbReference>
<comment type="caution">
    <text evidence="4">The sequence shown here is derived from an EMBL/GenBank/DDBJ whole genome shotgun (WGS) entry which is preliminary data.</text>
</comment>